<evidence type="ECO:0000313" key="2">
    <source>
        <dbReference type="Proteomes" id="UP000199152"/>
    </source>
</evidence>
<proteinExistence type="predicted"/>
<sequence>MTVLPLPVRGRWVWDAHDKARAVRVSTHAAAGLLNLSLWRDETCVGTVKLRPDEVARLVAALTDGLAELADAAGAPAEAPAPEAARLAAVEQRVAGLESRTGTPGLRRAGPAVAAAVGRLRRRLR</sequence>
<accession>A0A1I4HN37</accession>
<dbReference type="Proteomes" id="UP000199152">
    <property type="component" value="Unassembled WGS sequence"/>
</dbReference>
<dbReference type="OrthoDB" id="5193143at2"/>
<dbReference type="RefSeq" id="WP_143087205.1">
    <property type="nucleotide sequence ID" value="NZ_FOSW01000011.1"/>
</dbReference>
<protein>
    <submittedName>
        <fullName evidence="1">Uncharacterized protein</fullName>
    </submittedName>
</protein>
<name>A0A1I4HN37_9ACTN</name>
<organism evidence="1 2">
    <name type="scientific">Geodermatophilus ruber</name>
    <dbReference type="NCBI Taxonomy" id="504800"/>
    <lineage>
        <taxon>Bacteria</taxon>
        <taxon>Bacillati</taxon>
        <taxon>Actinomycetota</taxon>
        <taxon>Actinomycetes</taxon>
        <taxon>Geodermatophilales</taxon>
        <taxon>Geodermatophilaceae</taxon>
        <taxon>Geodermatophilus</taxon>
    </lineage>
</organism>
<evidence type="ECO:0000313" key="1">
    <source>
        <dbReference type="EMBL" id="SFL43544.1"/>
    </source>
</evidence>
<dbReference type="STRING" id="504800.SAMN04488085_11144"/>
<gene>
    <name evidence="1" type="ORF">SAMN04488085_11144</name>
</gene>
<dbReference type="EMBL" id="FOSW01000011">
    <property type="protein sequence ID" value="SFL43544.1"/>
    <property type="molecule type" value="Genomic_DNA"/>
</dbReference>
<dbReference type="AlphaFoldDB" id="A0A1I4HN37"/>
<keyword evidence="2" id="KW-1185">Reference proteome</keyword>
<reference evidence="1 2" key="1">
    <citation type="submission" date="2016-10" db="EMBL/GenBank/DDBJ databases">
        <authorList>
            <person name="de Groot N.N."/>
        </authorList>
    </citation>
    <scope>NUCLEOTIDE SEQUENCE [LARGE SCALE GENOMIC DNA]</scope>
    <source>
        <strain evidence="1 2">DSM 45317</strain>
    </source>
</reference>
<dbReference type="InParanoid" id="A0A1I4HN37"/>